<keyword evidence="2" id="KW-1185">Reference proteome</keyword>
<dbReference type="EMBL" id="JBHTMP010000069">
    <property type="protein sequence ID" value="MFD1325186.1"/>
    <property type="molecule type" value="Genomic_DNA"/>
</dbReference>
<reference evidence="2" key="1">
    <citation type="journal article" date="2019" name="Int. J. Syst. Evol. Microbiol.">
        <title>The Global Catalogue of Microorganisms (GCM) 10K type strain sequencing project: providing services to taxonomists for standard genome sequencing and annotation.</title>
        <authorList>
            <consortium name="The Broad Institute Genomics Platform"/>
            <consortium name="The Broad Institute Genome Sequencing Center for Infectious Disease"/>
            <person name="Wu L."/>
            <person name="Ma J."/>
        </authorList>
    </citation>
    <scope>NUCLEOTIDE SEQUENCE [LARGE SCALE GENOMIC DNA]</scope>
    <source>
        <strain evidence="2">JCM 31037</strain>
    </source>
</reference>
<dbReference type="CDD" id="cd00093">
    <property type="entry name" value="HTH_XRE"/>
    <property type="match status" value="1"/>
</dbReference>
<name>A0ABW3YL69_9ACTN</name>
<dbReference type="RefSeq" id="WP_377577076.1">
    <property type="nucleotide sequence ID" value="NZ_JBHTMP010000069.1"/>
</dbReference>
<dbReference type="SUPFAM" id="SSF47413">
    <property type="entry name" value="lambda repressor-like DNA-binding domains"/>
    <property type="match status" value="1"/>
</dbReference>
<gene>
    <name evidence="1" type="ORF">ACFQ4H_29275</name>
</gene>
<protein>
    <submittedName>
        <fullName evidence="1">XRE family transcriptional regulator</fullName>
    </submittedName>
</protein>
<evidence type="ECO:0000313" key="1">
    <source>
        <dbReference type="EMBL" id="MFD1325186.1"/>
    </source>
</evidence>
<dbReference type="Gene3D" id="1.10.260.40">
    <property type="entry name" value="lambda repressor-like DNA-binding domains"/>
    <property type="match status" value="1"/>
</dbReference>
<proteinExistence type="predicted"/>
<dbReference type="Proteomes" id="UP001597260">
    <property type="component" value="Unassembled WGS sequence"/>
</dbReference>
<organism evidence="1 2">
    <name type="scientific">Micromonospora sonneratiae</name>
    <dbReference type="NCBI Taxonomy" id="1184706"/>
    <lineage>
        <taxon>Bacteria</taxon>
        <taxon>Bacillati</taxon>
        <taxon>Actinomycetota</taxon>
        <taxon>Actinomycetes</taxon>
        <taxon>Micromonosporales</taxon>
        <taxon>Micromonosporaceae</taxon>
        <taxon>Micromonospora</taxon>
    </lineage>
</organism>
<dbReference type="InterPro" id="IPR010982">
    <property type="entry name" value="Lambda_DNA-bd_dom_sf"/>
</dbReference>
<comment type="caution">
    <text evidence="1">The sequence shown here is derived from an EMBL/GenBank/DDBJ whole genome shotgun (WGS) entry which is preliminary data.</text>
</comment>
<accession>A0ABW3YL69</accession>
<evidence type="ECO:0000313" key="2">
    <source>
        <dbReference type="Proteomes" id="UP001597260"/>
    </source>
</evidence>
<sequence length="252" mass="28449">MPNERLRDAMHRNQLTTADLAATAGVDPKTVERWITQDRIPYPRHRHAIATQLGETQSHLWPEALSSTRAAEVAQSELVQIYPRRAAVPVELWQRLLTTPTQQVSILVYAGLFLPEQHPRLISILRERVEAGAKVRILLGDPDSPEVAQRGAEEGIGNAISAKIRNVLTWYDKLREVDGVSLGLHSTTLYNSIYQFDDEMLVNPHVFGFPAAHSPTLHLRRLGSGDLFNLYADSFDRIWSMAKPAWPQREAH</sequence>
<dbReference type="InterPro" id="IPR001387">
    <property type="entry name" value="Cro/C1-type_HTH"/>
</dbReference>